<dbReference type="EMBL" id="CAMXCT030001585">
    <property type="protein sequence ID" value="CAL4778684.1"/>
    <property type="molecule type" value="Genomic_DNA"/>
</dbReference>
<protein>
    <submittedName>
        <fullName evidence="2">Pentatricopeptide repeat-containing protein, chloroplastic</fullName>
    </submittedName>
</protein>
<evidence type="ECO:0000313" key="1">
    <source>
        <dbReference type="EMBL" id="CAI3991372.1"/>
    </source>
</evidence>
<name>A0A9P1FYY4_9DINO</name>
<accession>A0A9P1FYY4</accession>
<proteinExistence type="predicted"/>
<keyword evidence="3" id="KW-1185">Reference proteome</keyword>
<dbReference type="EMBL" id="CAMXCT020001585">
    <property type="protein sequence ID" value="CAL1144747.1"/>
    <property type="molecule type" value="Genomic_DNA"/>
</dbReference>
<feature type="non-terminal residue" evidence="1">
    <location>
        <position position="1"/>
    </location>
</feature>
<organism evidence="1">
    <name type="scientific">Cladocopium goreaui</name>
    <dbReference type="NCBI Taxonomy" id="2562237"/>
    <lineage>
        <taxon>Eukaryota</taxon>
        <taxon>Sar</taxon>
        <taxon>Alveolata</taxon>
        <taxon>Dinophyceae</taxon>
        <taxon>Suessiales</taxon>
        <taxon>Symbiodiniaceae</taxon>
        <taxon>Cladocopium</taxon>
    </lineage>
</organism>
<dbReference type="EMBL" id="CAMXCT010001585">
    <property type="protein sequence ID" value="CAI3991372.1"/>
    <property type="molecule type" value="Genomic_DNA"/>
</dbReference>
<evidence type="ECO:0000313" key="2">
    <source>
        <dbReference type="EMBL" id="CAL4778684.1"/>
    </source>
</evidence>
<dbReference type="AlphaFoldDB" id="A0A9P1FYY4"/>
<evidence type="ECO:0000313" key="3">
    <source>
        <dbReference type="Proteomes" id="UP001152797"/>
    </source>
</evidence>
<dbReference type="InterPro" id="IPR011990">
    <property type="entry name" value="TPR-like_helical_dom_sf"/>
</dbReference>
<comment type="caution">
    <text evidence="1">The sequence shown here is derived from an EMBL/GenBank/DDBJ whole genome shotgun (WGS) entry which is preliminary data.</text>
</comment>
<dbReference type="Gene3D" id="1.25.40.10">
    <property type="entry name" value="Tetratricopeptide repeat domain"/>
    <property type="match status" value="1"/>
</dbReference>
<dbReference type="Proteomes" id="UP001152797">
    <property type="component" value="Unassembled WGS sequence"/>
</dbReference>
<gene>
    <name evidence="1" type="ORF">C1SCF055_LOCUS18289</name>
</gene>
<reference evidence="1" key="1">
    <citation type="submission" date="2022-10" db="EMBL/GenBank/DDBJ databases">
        <authorList>
            <person name="Chen Y."/>
            <person name="Dougan E. K."/>
            <person name="Chan C."/>
            <person name="Rhodes N."/>
            <person name="Thang M."/>
        </authorList>
    </citation>
    <scope>NUCLEOTIDE SEQUENCE</scope>
</reference>
<sequence length="100" mass="10817">MSKDATHKVVSLGKARRWEAALALAFQEEPNVITWGASAAACARSRQWAQACGLLGCCSAAQLEINVILESTAINALAKETRWSEKPRVSETETPSEAWS</sequence>
<reference evidence="2 3" key="2">
    <citation type="submission" date="2024-05" db="EMBL/GenBank/DDBJ databases">
        <authorList>
            <person name="Chen Y."/>
            <person name="Shah S."/>
            <person name="Dougan E. K."/>
            <person name="Thang M."/>
            <person name="Chan C."/>
        </authorList>
    </citation>
    <scope>NUCLEOTIDE SEQUENCE [LARGE SCALE GENOMIC DNA]</scope>
</reference>